<accession>A0A7X4Y980</accession>
<evidence type="ECO:0000313" key="2">
    <source>
        <dbReference type="Proteomes" id="UP000537825"/>
    </source>
</evidence>
<sequence>MADLQPFRGVRPAEALGQTLCTPPYDVVSTAEARAYADGNPRSFFHVSRPEIGLPPGTDEHSEPVYAQGRRNLERFFAEGWLRQDDEACFYLYRQRMGAHVQTGVVALARVDEYDQGLIRKHELTRPDKEDDRTRHIDTLGGNDEPVFLTYRAVPSIGALMEEGMRSSPQYDFTTEDGIGHTFWRVNGSLNTRLTAAFHEVPMLYIADGHHRSAAASRVHSLRSQRGESGGHSRFLAVVFPHDQMRILAYNRVVKDLNGLSPEAFLARLGERFEVTRGQSKTQDRAHQFGMYLEGAWYQLTARPGSFGATPTEELDVSILQNNVLGALLGIRDPRKDERIQFVGGIRGTEELERLVDSGAWRVAFSLPPTSLEQLMTIADAGEIMPPKSTWFEPKLRSGLVLHLF</sequence>
<reference evidence="1 2" key="1">
    <citation type="submission" date="2020-01" db="EMBL/GenBank/DDBJ databases">
        <title>The draft genome sequence of Corallococcus exiguus DSM 14696.</title>
        <authorList>
            <person name="Zhang X."/>
            <person name="Zhu H."/>
        </authorList>
    </citation>
    <scope>NUCLEOTIDE SEQUENCE [LARGE SCALE GENOMIC DNA]</scope>
    <source>
        <strain evidence="1 2">DSM 14696</strain>
    </source>
</reference>
<name>A0A7X4Y980_9BACT</name>
<dbReference type="EMBL" id="JAAAPK010000002">
    <property type="protein sequence ID" value="NBC40002.1"/>
    <property type="molecule type" value="Genomic_DNA"/>
</dbReference>
<organism evidence="1 2">
    <name type="scientific">Corallococcus exiguus</name>
    <dbReference type="NCBI Taxonomy" id="83462"/>
    <lineage>
        <taxon>Bacteria</taxon>
        <taxon>Pseudomonadati</taxon>
        <taxon>Myxococcota</taxon>
        <taxon>Myxococcia</taxon>
        <taxon>Myxococcales</taxon>
        <taxon>Cystobacterineae</taxon>
        <taxon>Myxococcaceae</taxon>
        <taxon>Corallococcus</taxon>
    </lineage>
</organism>
<proteinExistence type="predicted"/>
<comment type="caution">
    <text evidence="1">The sequence shown here is derived from an EMBL/GenBank/DDBJ whole genome shotgun (WGS) entry which is preliminary data.</text>
</comment>
<dbReference type="PANTHER" id="PTHR36454:SF1">
    <property type="entry name" value="DUF1015 DOMAIN-CONTAINING PROTEIN"/>
    <property type="match status" value="1"/>
</dbReference>
<dbReference type="AlphaFoldDB" id="A0A7X4Y980"/>
<dbReference type="InterPro" id="IPR008323">
    <property type="entry name" value="UCP033563"/>
</dbReference>
<dbReference type="Pfam" id="PF06245">
    <property type="entry name" value="DUF1015"/>
    <property type="match status" value="1"/>
</dbReference>
<dbReference type="Proteomes" id="UP000537825">
    <property type="component" value="Unassembled WGS sequence"/>
</dbReference>
<gene>
    <name evidence="1" type="ORF">GTZ93_09170</name>
</gene>
<evidence type="ECO:0000313" key="1">
    <source>
        <dbReference type="EMBL" id="NBC40002.1"/>
    </source>
</evidence>
<dbReference type="RefSeq" id="WP_120574214.1">
    <property type="nucleotide sequence ID" value="NZ_CBCSLE010000007.1"/>
</dbReference>
<dbReference type="PIRSF" id="PIRSF033563">
    <property type="entry name" value="UCP033563"/>
    <property type="match status" value="1"/>
</dbReference>
<keyword evidence="2" id="KW-1185">Reference proteome</keyword>
<protein>
    <submittedName>
        <fullName evidence="1">DUF1015 family protein</fullName>
    </submittedName>
</protein>
<dbReference type="PANTHER" id="PTHR36454">
    <property type="entry name" value="LMO2823 PROTEIN"/>
    <property type="match status" value="1"/>
</dbReference>